<dbReference type="EMBL" id="FNVD01000008">
    <property type="protein sequence ID" value="SEG00487.1"/>
    <property type="molecule type" value="Genomic_DNA"/>
</dbReference>
<keyword evidence="1" id="KW-0813">Transport</keyword>
<dbReference type="Pfam" id="PF02754">
    <property type="entry name" value="CCG"/>
    <property type="match status" value="1"/>
</dbReference>
<keyword evidence="6" id="KW-0411">Iron-sulfur</keyword>
<evidence type="ECO:0000256" key="4">
    <source>
        <dbReference type="ARBA" id="ARBA00022982"/>
    </source>
</evidence>
<dbReference type="PANTHER" id="PTHR43551:SF1">
    <property type="entry name" value="HETERODISULFIDE REDUCTASE"/>
    <property type="match status" value="1"/>
</dbReference>
<feature type="domain" description="4Fe-4S ferredoxin-type" evidence="7">
    <location>
        <begin position="13"/>
        <end position="44"/>
    </location>
</feature>
<dbReference type="InterPro" id="IPR017900">
    <property type="entry name" value="4Fe4S_Fe_S_CS"/>
</dbReference>
<keyword evidence="9" id="KW-1185">Reference proteome</keyword>
<evidence type="ECO:0000256" key="1">
    <source>
        <dbReference type="ARBA" id="ARBA00022448"/>
    </source>
</evidence>
<evidence type="ECO:0000256" key="5">
    <source>
        <dbReference type="ARBA" id="ARBA00023004"/>
    </source>
</evidence>
<dbReference type="PROSITE" id="PS00198">
    <property type="entry name" value="4FE4S_FER_1"/>
    <property type="match status" value="1"/>
</dbReference>
<gene>
    <name evidence="8" type="ORF">SAMN05421751_108122</name>
</gene>
<evidence type="ECO:0000256" key="6">
    <source>
        <dbReference type="ARBA" id="ARBA00023014"/>
    </source>
</evidence>
<dbReference type="Gene3D" id="1.10.1060.10">
    <property type="entry name" value="Alpha-helical ferredoxin"/>
    <property type="match status" value="1"/>
</dbReference>
<feature type="domain" description="4Fe-4S ferredoxin-type" evidence="7">
    <location>
        <begin position="86"/>
        <end position="114"/>
    </location>
</feature>
<dbReference type="InterPro" id="IPR017896">
    <property type="entry name" value="4Fe4S_Fe-S-bd"/>
</dbReference>
<keyword evidence="3" id="KW-0479">Metal-binding</keyword>
<dbReference type="OrthoDB" id="9794954at2"/>
<dbReference type="RefSeq" id="WP_104008193.1">
    <property type="nucleotide sequence ID" value="NZ_FNVD01000008.1"/>
</dbReference>
<reference evidence="8 9" key="1">
    <citation type="submission" date="2016-10" db="EMBL/GenBank/DDBJ databases">
        <authorList>
            <person name="de Groot N.N."/>
        </authorList>
    </citation>
    <scope>NUCLEOTIDE SEQUENCE [LARGE SCALE GENOMIC DNA]</scope>
    <source>
        <strain evidence="8 9">DSM 23413</strain>
    </source>
</reference>
<sequence length="427" mass="46515">MTDAALTTLLDQMDADIASYLEACVHCGECAEACHFYLATKDPKYTPTWKLQPLVRAYRRHKAPLRGIRGMFGLLPPEVTEDDLRDWEELVYDSCTMCGRCTLVCPMGIDIAGTIRKMREAYAAADIAPDGLKQARENVEKTSSPMGVTAKALLAQVRHQEEETGLKIPVDREGADYMAIFSSHEIMASPEIIGAYARIFDRAGLSWTISTKAYEATNVGVQIGSAPLAKKLVRRVVDEAERLGVKYVVSPECGHAYGAIRWAGPNLLGRSFGFEVIHIIELLDRLRAEGKLPVGDKDGRRMTLHDPCQIVRRGGLLKEPRNLLEGACSNFVEMKGAGIANLCCGGGGGVSANPRAEELMIAAFGEKLKQIDEIGGIEAVVVPCANCRGVFEDGLFEHDRDEDLEVISLGQLVADRLAGDAPPKPSE</sequence>
<accession>A0A1H5WNC0</accession>
<dbReference type="Proteomes" id="UP000236742">
    <property type="component" value="Unassembled WGS sequence"/>
</dbReference>
<dbReference type="AlphaFoldDB" id="A0A1H5WNC0"/>
<keyword evidence="4" id="KW-0249">Electron transport</keyword>
<dbReference type="SUPFAM" id="SSF46548">
    <property type="entry name" value="alpha-helical ferredoxin"/>
    <property type="match status" value="1"/>
</dbReference>
<evidence type="ECO:0000256" key="2">
    <source>
        <dbReference type="ARBA" id="ARBA00022485"/>
    </source>
</evidence>
<dbReference type="InterPro" id="IPR004017">
    <property type="entry name" value="Cys_rich_dom"/>
</dbReference>
<evidence type="ECO:0000256" key="3">
    <source>
        <dbReference type="ARBA" id="ARBA00022723"/>
    </source>
</evidence>
<organism evidence="8 9">
    <name type="scientific">Jhaorihella thermophila</name>
    <dbReference type="NCBI Taxonomy" id="488547"/>
    <lineage>
        <taxon>Bacteria</taxon>
        <taxon>Pseudomonadati</taxon>
        <taxon>Pseudomonadota</taxon>
        <taxon>Alphaproteobacteria</taxon>
        <taxon>Rhodobacterales</taxon>
        <taxon>Paracoccaceae</taxon>
        <taxon>Jhaorihella</taxon>
    </lineage>
</organism>
<dbReference type="Pfam" id="PF13183">
    <property type="entry name" value="Fer4_8"/>
    <property type="match status" value="1"/>
</dbReference>
<keyword evidence="2" id="KW-0004">4Fe-4S</keyword>
<dbReference type="PROSITE" id="PS51379">
    <property type="entry name" value="4FE4S_FER_2"/>
    <property type="match status" value="2"/>
</dbReference>
<dbReference type="GO" id="GO:0046872">
    <property type="term" value="F:metal ion binding"/>
    <property type="evidence" value="ECO:0007669"/>
    <property type="project" value="UniProtKB-KW"/>
</dbReference>
<dbReference type="GO" id="GO:0016491">
    <property type="term" value="F:oxidoreductase activity"/>
    <property type="evidence" value="ECO:0007669"/>
    <property type="project" value="UniProtKB-ARBA"/>
</dbReference>
<dbReference type="PANTHER" id="PTHR43551">
    <property type="entry name" value="FUMARATE REDUCTASE IRON-SULFUR SUBUNIT"/>
    <property type="match status" value="1"/>
</dbReference>
<name>A0A1H5WNC0_9RHOB</name>
<evidence type="ECO:0000313" key="8">
    <source>
        <dbReference type="EMBL" id="SEG00487.1"/>
    </source>
</evidence>
<proteinExistence type="predicted"/>
<keyword evidence="5" id="KW-0408">Iron</keyword>
<dbReference type="GO" id="GO:0051539">
    <property type="term" value="F:4 iron, 4 sulfur cluster binding"/>
    <property type="evidence" value="ECO:0007669"/>
    <property type="project" value="UniProtKB-KW"/>
</dbReference>
<dbReference type="InterPro" id="IPR009051">
    <property type="entry name" value="Helical_ferredxn"/>
</dbReference>
<protein>
    <submittedName>
        <fullName evidence="8">Fe-S oxidoreductase</fullName>
    </submittedName>
</protein>
<evidence type="ECO:0000313" key="9">
    <source>
        <dbReference type="Proteomes" id="UP000236742"/>
    </source>
</evidence>
<evidence type="ECO:0000259" key="7">
    <source>
        <dbReference type="PROSITE" id="PS51379"/>
    </source>
</evidence>